<reference evidence="1" key="1">
    <citation type="journal article" date="2020" name="Stud. Mycol.">
        <title>101 Dothideomycetes genomes: a test case for predicting lifestyles and emergence of pathogens.</title>
        <authorList>
            <person name="Haridas S."/>
            <person name="Albert R."/>
            <person name="Binder M."/>
            <person name="Bloem J."/>
            <person name="Labutti K."/>
            <person name="Salamov A."/>
            <person name="Andreopoulos B."/>
            <person name="Baker S."/>
            <person name="Barry K."/>
            <person name="Bills G."/>
            <person name="Bluhm B."/>
            <person name="Cannon C."/>
            <person name="Castanera R."/>
            <person name="Culley D."/>
            <person name="Daum C."/>
            <person name="Ezra D."/>
            <person name="Gonzalez J."/>
            <person name="Henrissat B."/>
            <person name="Kuo A."/>
            <person name="Liang C."/>
            <person name="Lipzen A."/>
            <person name="Lutzoni F."/>
            <person name="Magnuson J."/>
            <person name="Mondo S."/>
            <person name="Nolan M."/>
            <person name="Ohm R."/>
            <person name="Pangilinan J."/>
            <person name="Park H.-J."/>
            <person name="Ramirez L."/>
            <person name="Alfaro M."/>
            <person name="Sun H."/>
            <person name="Tritt A."/>
            <person name="Yoshinaga Y."/>
            <person name="Zwiers L.-H."/>
            <person name="Turgeon B."/>
            <person name="Goodwin S."/>
            <person name="Spatafora J."/>
            <person name="Crous P."/>
            <person name="Grigoriev I."/>
        </authorList>
    </citation>
    <scope>NUCLEOTIDE SEQUENCE</scope>
    <source>
        <strain evidence="1">CBS 675.92</strain>
    </source>
</reference>
<keyword evidence="2" id="KW-1185">Reference proteome</keyword>
<sequence>MTSWSLTSHLLAVSKDQFTRATQSPFLKAAASGTLSKAIISHWLANDRLYMQGYIRLTGELLRILQLPLKPTGSKDAGTVEIRLLDWLVDALVNIRREERFFMEVAERFRLDVDITEADGATVKDKEKIEGLKRFEKLFASLTTGQAPPAVLPWLEGAVLFWATEKVYFEAWSWAKKQAEGQKEKPYESDADGGAMRKEFIPNWTNDEFIIFVDTLETLLNEGVSQAVADDKVMKAKVMGRAGRVWAKLLDAEEAFWPTARRQLTFDGVVSVIKGFTSKVDLVPTLSTLEGMPTEIIENVASFLVESDLEGVYEAYRDDMGSNADVRKFCGLLELRLTSKTLRSKVDFVWLHAFGVQPVPFTKASLLALCELSSHKNIAPRIHGLIFTRPIPKRRKFGYCGEPGENADLQMLLNLYADTITLPSMLLCYALTHLKKLRSITASKGVQHLLISDLNHPPCSSKNVLDFILNASQIAGNPLESISLGTEWGICHGSRPDFLLYPLHVRGDHLRHLKVLHLVLAATNCRRPQFYGFLKLLTNAATSLRELHLCMDRPGIAQIPPGDLSKAAWLLTMISKAHFPRLHALKLSGFEIVPRAIQMFLLNHRLTLEQLEFDNCSLRAILTDWFVVLDWLSTATVLRQLRLSQISFWWRRVIFHHTAMTWSEPAGDGDDDWEMVLVQPSVAEIQPWECWSYKARHMAADLRVMEQFADPYAEDALSWNCGG</sequence>
<dbReference type="SUPFAM" id="SSF48613">
    <property type="entry name" value="Heme oxygenase-like"/>
    <property type="match status" value="1"/>
</dbReference>
<accession>A0A6A5TKA7</accession>
<protein>
    <submittedName>
        <fullName evidence="1">Heme oxygenase-like protein</fullName>
    </submittedName>
</protein>
<dbReference type="OrthoDB" id="37730at2759"/>
<proteinExistence type="predicted"/>
<dbReference type="InterPro" id="IPR053261">
    <property type="entry name" value="Polyketide-peptide_reg"/>
</dbReference>
<evidence type="ECO:0000313" key="2">
    <source>
        <dbReference type="Proteomes" id="UP000800035"/>
    </source>
</evidence>
<dbReference type="InterPro" id="IPR016084">
    <property type="entry name" value="Haem_Oase-like_multi-hlx"/>
</dbReference>
<dbReference type="Proteomes" id="UP000800035">
    <property type="component" value="Unassembled WGS sequence"/>
</dbReference>
<dbReference type="PANTHER" id="PTHR41813">
    <property type="entry name" value="REGULATOR PAB1642, PUTATIVE (AFU_ORTHOLOGUE AFUA_3G11955)-RELATED"/>
    <property type="match status" value="1"/>
</dbReference>
<dbReference type="AlphaFoldDB" id="A0A6A5TKA7"/>
<organism evidence="1 2">
    <name type="scientific">Byssothecium circinans</name>
    <dbReference type="NCBI Taxonomy" id="147558"/>
    <lineage>
        <taxon>Eukaryota</taxon>
        <taxon>Fungi</taxon>
        <taxon>Dikarya</taxon>
        <taxon>Ascomycota</taxon>
        <taxon>Pezizomycotina</taxon>
        <taxon>Dothideomycetes</taxon>
        <taxon>Pleosporomycetidae</taxon>
        <taxon>Pleosporales</taxon>
        <taxon>Massarineae</taxon>
        <taxon>Massarinaceae</taxon>
        <taxon>Byssothecium</taxon>
    </lineage>
</organism>
<dbReference type="PANTHER" id="PTHR41813:SF2">
    <property type="entry name" value="REGULATOR PAB1642, PUTATIVE (AFU_ORTHOLOGUE AFUA_3G11955)-RELATED"/>
    <property type="match status" value="1"/>
</dbReference>
<name>A0A6A5TKA7_9PLEO</name>
<gene>
    <name evidence="1" type="ORF">CC80DRAFT_537684</name>
</gene>
<dbReference type="EMBL" id="ML977005">
    <property type="protein sequence ID" value="KAF1953145.1"/>
    <property type="molecule type" value="Genomic_DNA"/>
</dbReference>
<dbReference type="CDD" id="cd19357">
    <property type="entry name" value="TenA_E_At3g16990-like"/>
    <property type="match status" value="1"/>
</dbReference>
<dbReference type="Gene3D" id="1.20.910.10">
    <property type="entry name" value="Heme oxygenase-like"/>
    <property type="match status" value="1"/>
</dbReference>
<evidence type="ECO:0000313" key="1">
    <source>
        <dbReference type="EMBL" id="KAF1953145.1"/>
    </source>
</evidence>